<dbReference type="SUPFAM" id="SSF48508">
    <property type="entry name" value="Nuclear receptor ligand-binding domain"/>
    <property type="match status" value="1"/>
</dbReference>
<dbReference type="PANTHER" id="PTHR24082:SF283">
    <property type="entry name" value="NUCLEAR HORMONE RECEPTOR HR96"/>
    <property type="match status" value="1"/>
</dbReference>
<dbReference type="GO" id="GO:0000122">
    <property type="term" value="P:negative regulation of transcription by RNA polymerase II"/>
    <property type="evidence" value="ECO:0007669"/>
    <property type="project" value="TreeGrafter"/>
</dbReference>
<dbReference type="InterPro" id="IPR001628">
    <property type="entry name" value="Znf_hrmn_rcpt"/>
</dbReference>
<keyword evidence="1" id="KW-0479">Metal-binding</keyword>
<dbReference type="PANTHER" id="PTHR24082">
    <property type="entry name" value="NUCLEAR HORMONE RECEPTOR"/>
    <property type="match status" value="1"/>
</dbReference>
<dbReference type="GO" id="GO:0030154">
    <property type="term" value="P:cell differentiation"/>
    <property type="evidence" value="ECO:0007669"/>
    <property type="project" value="TreeGrafter"/>
</dbReference>
<dbReference type="AlphaFoldDB" id="A0A816F3W1"/>
<comment type="caution">
    <text evidence="12">The sequence shown here is derived from an EMBL/GenBank/DDBJ whole genome shotgun (WGS) entry which is preliminary data.</text>
</comment>
<accession>A0A816F3W1</accession>
<evidence type="ECO:0000313" key="12">
    <source>
        <dbReference type="EMBL" id="CAF1657840.1"/>
    </source>
</evidence>
<evidence type="ECO:0000256" key="7">
    <source>
        <dbReference type="ARBA" id="ARBA00023170"/>
    </source>
</evidence>
<dbReference type="EMBL" id="CAJNOR010010936">
    <property type="protein sequence ID" value="CAF1657840.1"/>
    <property type="molecule type" value="Genomic_DNA"/>
</dbReference>
<dbReference type="GO" id="GO:0008270">
    <property type="term" value="F:zinc ion binding"/>
    <property type="evidence" value="ECO:0007669"/>
    <property type="project" value="UniProtKB-KW"/>
</dbReference>
<feature type="region of interest" description="Disordered" evidence="9">
    <location>
        <begin position="190"/>
        <end position="248"/>
    </location>
</feature>
<dbReference type="Gene3D" id="3.30.50.10">
    <property type="entry name" value="Erythroid Transcription Factor GATA-1, subunit A"/>
    <property type="match status" value="1"/>
</dbReference>
<evidence type="ECO:0000256" key="3">
    <source>
        <dbReference type="ARBA" id="ARBA00022833"/>
    </source>
</evidence>
<protein>
    <submittedName>
        <fullName evidence="12">Uncharacterized protein</fullName>
    </submittedName>
</protein>
<name>A0A816F3W1_ADIRI</name>
<feature type="compositionally biased region" description="Polar residues" evidence="9">
    <location>
        <begin position="210"/>
        <end position="248"/>
    </location>
</feature>
<dbReference type="SUPFAM" id="SSF57716">
    <property type="entry name" value="Glucocorticoid receptor-like (DNA-binding domain)"/>
    <property type="match status" value="1"/>
</dbReference>
<evidence type="ECO:0000256" key="2">
    <source>
        <dbReference type="ARBA" id="ARBA00022771"/>
    </source>
</evidence>
<keyword evidence="8" id="KW-0539">Nucleus</keyword>
<keyword evidence="3" id="KW-0862">Zinc</keyword>
<dbReference type="GO" id="GO:0004879">
    <property type="term" value="F:nuclear receptor activity"/>
    <property type="evidence" value="ECO:0007669"/>
    <property type="project" value="TreeGrafter"/>
</dbReference>
<dbReference type="InterPro" id="IPR013088">
    <property type="entry name" value="Znf_NHR/GATA"/>
</dbReference>
<evidence type="ECO:0000256" key="6">
    <source>
        <dbReference type="ARBA" id="ARBA00023163"/>
    </source>
</evidence>
<evidence type="ECO:0000256" key="1">
    <source>
        <dbReference type="ARBA" id="ARBA00022723"/>
    </source>
</evidence>
<keyword evidence="4" id="KW-0805">Transcription regulation</keyword>
<dbReference type="GO" id="GO:0045944">
    <property type="term" value="P:positive regulation of transcription by RNA polymerase II"/>
    <property type="evidence" value="ECO:0007669"/>
    <property type="project" value="TreeGrafter"/>
</dbReference>
<gene>
    <name evidence="12" type="ORF">XAT740_LOCUS56256</name>
</gene>
<proteinExistence type="predicted"/>
<organism evidence="12 13">
    <name type="scientific">Adineta ricciae</name>
    <name type="common">Rotifer</name>
    <dbReference type="NCBI Taxonomy" id="249248"/>
    <lineage>
        <taxon>Eukaryota</taxon>
        <taxon>Metazoa</taxon>
        <taxon>Spiralia</taxon>
        <taxon>Gnathifera</taxon>
        <taxon>Rotifera</taxon>
        <taxon>Eurotatoria</taxon>
        <taxon>Bdelloidea</taxon>
        <taxon>Adinetida</taxon>
        <taxon>Adinetidae</taxon>
        <taxon>Adineta</taxon>
    </lineage>
</organism>
<keyword evidence="5" id="KW-0238">DNA-binding</keyword>
<evidence type="ECO:0000256" key="9">
    <source>
        <dbReference type="SAM" id="MobiDB-lite"/>
    </source>
</evidence>
<evidence type="ECO:0000313" key="13">
    <source>
        <dbReference type="Proteomes" id="UP000663828"/>
    </source>
</evidence>
<feature type="domain" description="Nuclear receptor" evidence="10">
    <location>
        <begin position="92"/>
        <end position="190"/>
    </location>
</feature>
<dbReference type="Gene3D" id="1.10.565.10">
    <property type="entry name" value="Retinoid X Receptor"/>
    <property type="match status" value="1"/>
</dbReference>
<dbReference type="GO" id="GO:0000978">
    <property type="term" value="F:RNA polymerase II cis-regulatory region sequence-specific DNA binding"/>
    <property type="evidence" value="ECO:0007669"/>
    <property type="project" value="TreeGrafter"/>
</dbReference>
<evidence type="ECO:0000256" key="5">
    <source>
        <dbReference type="ARBA" id="ARBA00023125"/>
    </source>
</evidence>
<dbReference type="InterPro" id="IPR035500">
    <property type="entry name" value="NHR-like_dom_sf"/>
</dbReference>
<evidence type="ECO:0000256" key="8">
    <source>
        <dbReference type="ARBA" id="ARBA00023242"/>
    </source>
</evidence>
<dbReference type="InterPro" id="IPR050234">
    <property type="entry name" value="Nuclear_hormone_rcpt_NR1"/>
</dbReference>
<dbReference type="Pfam" id="PF00105">
    <property type="entry name" value="zf-C4"/>
    <property type="match status" value="2"/>
</dbReference>
<dbReference type="PRINTS" id="PR00047">
    <property type="entry name" value="STROIDFINGER"/>
</dbReference>
<keyword evidence="6" id="KW-0804">Transcription</keyword>
<keyword evidence="2" id="KW-0863">Zinc-finger</keyword>
<feature type="compositionally biased region" description="Basic and acidic residues" evidence="9">
    <location>
        <begin position="199"/>
        <end position="209"/>
    </location>
</feature>
<evidence type="ECO:0000259" key="10">
    <source>
        <dbReference type="PROSITE" id="PS51030"/>
    </source>
</evidence>
<dbReference type="InterPro" id="IPR000536">
    <property type="entry name" value="Nucl_hrmn_rcpt_lig-bd"/>
</dbReference>
<evidence type="ECO:0000256" key="4">
    <source>
        <dbReference type="ARBA" id="ARBA00023015"/>
    </source>
</evidence>
<dbReference type="SMART" id="SM00399">
    <property type="entry name" value="ZnF_C4"/>
    <property type="match status" value="1"/>
</dbReference>
<dbReference type="Proteomes" id="UP000663828">
    <property type="component" value="Unassembled WGS sequence"/>
</dbReference>
<sequence>MASIETDKNEKSNKSSTQVVIITSIDDHDNDKILSYLDPSNVETFIFDWKKKSSMNECENSITNKKRSFSLLEQDTFSDATQTMTMKKRKADLTCVVCSGHAIGYNFGQITCESCKGLNDLYSQEMLIIVSLAFFRRNALQPIEKTKCLRSKSLSTEIQCDVRHDMKHKCQRCRLLKCFEQGMKKDYILTPEQKMSKQKHLEENRRLRNDNSSVTTDSFKSLTPIVSPTSEKSASVQTHHPSSSTQTLSESDWSCLSQTQNAYFSASQSVPSASSVISFELAPDKMSAYMNTLDIHNHMAIRLINFIRAIPEFDELDERDRVILVKYNLSLAMLIRHTLNFDTARELCYDVDTPDGISPSDEAFAQHCKSLFILCYGYEFNRMIVSILHSLVDLVNKDPIVVQLLMVIAIFSKGLSADDDTEPSLIDEYCVYRAQSKYIDLLFRYLLQQSSFEAVAMKITHFIEQLLKIQKVLRDFHQYIKSKVDSTYMNPLMKSLLHLT</sequence>
<evidence type="ECO:0000259" key="11">
    <source>
        <dbReference type="PROSITE" id="PS51843"/>
    </source>
</evidence>
<dbReference type="PROSITE" id="PS51843">
    <property type="entry name" value="NR_LBD"/>
    <property type="match status" value="1"/>
</dbReference>
<keyword evidence="13" id="KW-1185">Reference proteome</keyword>
<reference evidence="12" key="1">
    <citation type="submission" date="2021-02" db="EMBL/GenBank/DDBJ databases">
        <authorList>
            <person name="Nowell W R."/>
        </authorList>
    </citation>
    <scope>NUCLEOTIDE SEQUENCE</scope>
</reference>
<feature type="domain" description="NR LBD" evidence="11">
    <location>
        <begin position="268"/>
        <end position="500"/>
    </location>
</feature>
<keyword evidence="7" id="KW-0675">Receptor</keyword>
<dbReference type="PROSITE" id="PS51030">
    <property type="entry name" value="NUCLEAR_REC_DBD_2"/>
    <property type="match status" value="1"/>
</dbReference>